<sequence length="319" mass="36327">MRYLLLGSILVLTGGVWACWTWFRPAPPLAEGEEFYDDQKPLPEAEAFLRLLLDHQPVEALEKCLARYQREVRHGMTATLIKKERIYGQPAPPQEPVQEVIDLAVRGDVPDESGRTHIQVRMIWREGARQVLGSPVRGVLFVEEQGGGKDKILTYRPQALLRPEHYIALNDVSARSSSRYCVRDAGLYRGMLRTYTVWKQRHQAGRLQVHYLATEAVDFLDGRVCHILERSCPEPEVDPFEIGGTPNIRPGDQPADLGVVRVRIYLDAERWLQLGSELYRADGHLLASYYFRNVNLEPTFAPDEFTPEGLKRRVAALGK</sequence>
<evidence type="ECO:0000313" key="1">
    <source>
        <dbReference type="EMBL" id="MBA2227767.1"/>
    </source>
</evidence>
<proteinExistence type="predicted"/>
<accession>A0A7V9ADF1</accession>
<gene>
    <name evidence="1" type="ORF">H0921_16530</name>
</gene>
<name>A0A7V9ADF1_9BACT</name>
<comment type="caution">
    <text evidence="1">The sequence shown here is derived from an EMBL/GenBank/DDBJ whole genome shotgun (WGS) entry which is preliminary data.</text>
</comment>
<organism evidence="1 2">
    <name type="scientific">Thermogemmata fonticola</name>
    <dbReference type="NCBI Taxonomy" id="2755323"/>
    <lineage>
        <taxon>Bacteria</taxon>
        <taxon>Pseudomonadati</taxon>
        <taxon>Planctomycetota</taxon>
        <taxon>Planctomycetia</taxon>
        <taxon>Gemmatales</taxon>
        <taxon>Gemmataceae</taxon>
        <taxon>Thermogemmata</taxon>
    </lineage>
</organism>
<dbReference type="Proteomes" id="UP000542342">
    <property type="component" value="Unassembled WGS sequence"/>
</dbReference>
<keyword evidence="2" id="KW-1185">Reference proteome</keyword>
<reference evidence="1 2" key="1">
    <citation type="submission" date="2020-07" db="EMBL/GenBank/DDBJ databases">
        <title>Thermogemmata thermophila gen. nov., sp. nov., a novel moderate thermophilic planctomycete from a Kamchatka hot spring.</title>
        <authorList>
            <person name="Elcheninov A.G."/>
            <person name="Podosokorskaya O.A."/>
            <person name="Kovaleva O.L."/>
            <person name="Novikov A."/>
            <person name="Bonch-Osmolovskaya E.A."/>
            <person name="Toshchakov S.V."/>
            <person name="Kublanov I.V."/>
        </authorList>
    </citation>
    <scope>NUCLEOTIDE SEQUENCE [LARGE SCALE GENOMIC DNA]</scope>
    <source>
        <strain evidence="1 2">2918</strain>
    </source>
</reference>
<dbReference type="RefSeq" id="WP_194539633.1">
    <property type="nucleotide sequence ID" value="NZ_JACEFB010000019.1"/>
</dbReference>
<dbReference type="EMBL" id="JACEFB010000019">
    <property type="protein sequence ID" value="MBA2227767.1"/>
    <property type="molecule type" value="Genomic_DNA"/>
</dbReference>
<evidence type="ECO:0000313" key="2">
    <source>
        <dbReference type="Proteomes" id="UP000542342"/>
    </source>
</evidence>
<dbReference type="AlphaFoldDB" id="A0A7V9ADF1"/>
<protein>
    <submittedName>
        <fullName evidence="1">DUF1571 domain-containing protein</fullName>
    </submittedName>
</protein>